<name>A0A5E7PBJ1_PSEFL</name>
<dbReference type="InterPro" id="IPR009225">
    <property type="entry name" value="Phage_head_completion_GpL"/>
</dbReference>
<sequence length="171" mass="19190">MSFSGKPTTFVEQMIENDGFWPDLSVAEFQKGYRLPAEYLVDMLAADLTMAMVEVNADLAELKQRWRALGVNSVEVPDPPNLPPKQIKEWPFIQTDQNLLPDNALKLKIYRRAVYCRAKASALQQFATVTRRESAENTGKEAPERESTFLAFSQAAVRALQGRGRVTAALL</sequence>
<dbReference type="Proteomes" id="UP000326067">
    <property type="component" value="Unassembled WGS sequence"/>
</dbReference>
<accession>A0A5E7PBJ1</accession>
<dbReference type="EMBL" id="CABVIC010000009">
    <property type="protein sequence ID" value="VVP46771.1"/>
    <property type="molecule type" value="Genomic_DNA"/>
</dbReference>
<dbReference type="AlphaFoldDB" id="A0A5E7PBJ1"/>
<proteinExistence type="predicted"/>
<evidence type="ECO:0008006" key="3">
    <source>
        <dbReference type="Google" id="ProtNLM"/>
    </source>
</evidence>
<evidence type="ECO:0000313" key="1">
    <source>
        <dbReference type="EMBL" id="VVP46771.1"/>
    </source>
</evidence>
<evidence type="ECO:0000313" key="2">
    <source>
        <dbReference type="Proteomes" id="UP000326067"/>
    </source>
</evidence>
<dbReference type="Pfam" id="PF05926">
    <property type="entry name" value="Phage_GPL"/>
    <property type="match status" value="2"/>
</dbReference>
<reference evidence="1 2" key="1">
    <citation type="submission" date="2019-09" db="EMBL/GenBank/DDBJ databases">
        <authorList>
            <person name="Chandra G."/>
            <person name="Truman W A."/>
        </authorList>
    </citation>
    <scope>NUCLEOTIDE SEQUENCE [LARGE SCALE GENOMIC DNA]</scope>
    <source>
        <strain evidence="1">PS847</strain>
    </source>
</reference>
<organism evidence="1 2">
    <name type="scientific">Pseudomonas fluorescens</name>
    <dbReference type="NCBI Taxonomy" id="294"/>
    <lineage>
        <taxon>Bacteria</taxon>
        <taxon>Pseudomonadati</taxon>
        <taxon>Pseudomonadota</taxon>
        <taxon>Gammaproteobacteria</taxon>
        <taxon>Pseudomonadales</taxon>
        <taxon>Pseudomonadaceae</taxon>
        <taxon>Pseudomonas</taxon>
    </lineage>
</organism>
<dbReference type="RefSeq" id="WP_150638679.1">
    <property type="nucleotide sequence ID" value="NZ_CABVIC010000009.1"/>
</dbReference>
<gene>
    <name evidence="1" type="ORF">PS847_05138</name>
</gene>
<protein>
    <recommendedName>
        <fullName evidence="3">Head protein</fullName>
    </recommendedName>
</protein>